<evidence type="ECO:0000256" key="2">
    <source>
        <dbReference type="ARBA" id="ARBA00022617"/>
    </source>
</evidence>
<evidence type="ECO:0000259" key="7">
    <source>
        <dbReference type="PROSITE" id="PS51007"/>
    </source>
</evidence>
<evidence type="ECO:0000256" key="3">
    <source>
        <dbReference type="ARBA" id="ARBA00022723"/>
    </source>
</evidence>
<organism evidence="8 9">
    <name type="scientific">Uliginosibacterium silvisoli</name>
    <dbReference type="NCBI Taxonomy" id="3114758"/>
    <lineage>
        <taxon>Bacteria</taxon>
        <taxon>Pseudomonadati</taxon>
        <taxon>Pseudomonadota</taxon>
        <taxon>Betaproteobacteria</taxon>
        <taxon>Rhodocyclales</taxon>
        <taxon>Zoogloeaceae</taxon>
        <taxon>Uliginosibacterium</taxon>
    </lineage>
</organism>
<gene>
    <name evidence="8" type="ORF">VVD49_14705</name>
</gene>
<dbReference type="PANTHER" id="PTHR33751">
    <property type="entry name" value="CBB3-TYPE CYTOCHROME C OXIDASE SUBUNIT FIXP"/>
    <property type="match status" value="1"/>
</dbReference>
<keyword evidence="1" id="KW-0813">Transport</keyword>
<dbReference type="Gene3D" id="1.10.760.10">
    <property type="entry name" value="Cytochrome c-like domain"/>
    <property type="match status" value="1"/>
</dbReference>
<dbReference type="EMBL" id="JAYXHS010000002">
    <property type="protein sequence ID" value="MEC5386980.1"/>
    <property type="molecule type" value="Genomic_DNA"/>
</dbReference>
<evidence type="ECO:0000256" key="1">
    <source>
        <dbReference type="ARBA" id="ARBA00022448"/>
    </source>
</evidence>
<keyword evidence="4" id="KW-0249">Electron transport</keyword>
<dbReference type="InterPro" id="IPR036909">
    <property type="entry name" value="Cyt_c-like_dom_sf"/>
</dbReference>
<proteinExistence type="predicted"/>
<keyword evidence="9" id="KW-1185">Reference proteome</keyword>
<evidence type="ECO:0000256" key="6">
    <source>
        <dbReference type="PROSITE-ProRule" id="PRU00433"/>
    </source>
</evidence>
<keyword evidence="5 6" id="KW-0408">Iron</keyword>
<keyword evidence="2 6" id="KW-0349">Heme</keyword>
<evidence type="ECO:0000256" key="5">
    <source>
        <dbReference type="ARBA" id="ARBA00023004"/>
    </source>
</evidence>
<name>A0ABU6K5H8_9RHOO</name>
<dbReference type="Pfam" id="PF00034">
    <property type="entry name" value="Cytochrom_C"/>
    <property type="match status" value="1"/>
</dbReference>
<dbReference type="PANTHER" id="PTHR33751:SF9">
    <property type="entry name" value="CYTOCHROME C4"/>
    <property type="match status" value="1"/>
</dbReference>
<feature type="domain" description="Cytochrome c" evidence="7">
    <location>
        <begin position="44"/>
        <end position="142"/>
    </location>
</feature>
<comment type="caution">
    <text evidence="8">The sequence shown here is derived from an EMBL/GenBank/DDBJ whole genome shotgun (WGS) entry which is preliminary data.</text>
</comment>
<dbReference type="InterPro" id="IPR050597">
    <property type="entry name" value="Cytochrome_c_Oxidase_Subunit"/>
</dbReference>
<evidence type="ECO:0000313" key="9">
    <source>
        <dbReference type="Proteomes" id="UP001331561"/>
    </source>
</evidence>
<dbReference type="SUPFAM" id="SSF46626">
    <property type="entry name" value="Cytochrome c"/>
    <property type="match status" value="1"/>
</dbReference>
<evidence type="ECO:0000256" key="4">
    <source>
        <dbReference type="ARBA" id="ARBA00022982"/>
    </source>
</evidence>
<keyword evidence="3 6" id="KW-0479">Metal-binding</keyword>
<reference evidence="8 9" key="1">
    <citation type="submission" date="2024-01" db="EMBL/GenBank/DDBJ databases">
        <title>Uliginosibacterium soil sp. nov.</title>
        <authorList>
            <person name="Lv Y."/>
        </authorList>
    </citation>
    <scope>NUCLEOTIDE SEQUENCE [LARGE SCALE GENOMIC DNA]</scope>
    <source>
        <strain evidence="8 9">H3</strain>
    </source>
</reference>
<sequence length="143" mass="15198">MGFDINHKPCKIATFRAMPLCIASVTNFNSLQSKAIMKITAVLLAAGLGLSAFAAQAADGRPQIGKKKVSMCIGCHGIPGYRTTFPDTYQVPKLGGQHAAYIVSALQAYKSGDRKHPDMNSIATTLSDQDMADIAAYYAGAKK</sequence>
<dbReference type="Proteomes" id="UP001331561">
    <property type="component" value="Unassembled WGS sequence"/>
</dbReference>
<evidence type="ECO:0000313" key="8">
    <source>
        <dbReference type="EMBL" id="MEC5386980.1"/>
    </source>
</evidence>
<dbReference type="InterPro" id="IPR009056">
    <property type="entry name" value="Cyt_c-like_dom"/>
</dbReference>
<dbReference type="PROSITE" id="PS51007">
    <property type="entry name" value="CYTC"/>
    <property type="match status" value="1"/>
</dbReference>
<accession>A0ABU6K5H8</accession>
<protein>
    <submittedName>
        <fullName evidence="8">Cytochrome c</fullName>
    </submittedName>
</protein>
<dbReference type="RefSeq" id="WP_327599929.1">
    <property type="nucleotide sequence ID" value="NZ_JAYXHS010000002.1"/>
</dbReference>